<sequence>MLVAILIASSSFAQAPTGETGPAFSVGQKWLETVNINTQFPDPDKIKIGDTVKVSVENKTIIFVADSSLNSQWAVTVAAIREMAVDKQAPISVTVVPKKNNEKMFWYLIYAILVLLFLTIVIAWLLYVRSKDQHELLVGAEELLNSNSNSTPLVVSGPPILENVPDFSSATEKEIYLAAESAISNTFKGRNFEIIGEVERGVINGKMKIFFADGSSQVEKFKNEPGYRTIIHFLDSEKTKKVVWRSSCFNPLWSANDAQFYGTFFPKGKNRVLMLIDKISQTEEKEISHRITMSDEEIEAKVAIEQVPASVEAISEVKEIKLTEITVGKTILKGDIFVNKFTIGFITKIMKEASLSFSSTSSTEKSK</sequence>
<evidence type="ECO:0000313" key="3">
    <source>
        <dbReference type="EMBL" id="PIP68978.1"/>
    </source>
</evidence>
<name>A0A2H0CHY5_9BACT</name>
<dbReference type="AlphaFoldDB" id="A0A2H0CHY5"/>
<reference evidence="3 4" key="1">
    <citation type="submission" date="2017-09" db="EMBL/GenBank/DDBJ databases">
        <title>Depth-based differentiation of microbial function through sediment-hosted aquifers and enrichment of novel symbionts in the deep terrestrial subsurface.</title>
        <authorList>
            <person name="Probst A.J."/>
            <person name="Ladd B."/>
            <person name="Jarett J.K."/>
            <person name="Geller-Mcgrath D.E."/>
            <person name="Sieber C.M."/>
            <person name="Emerson J.B."/>
            <person name="Anantharaman K."/>
            <person name="Thomas B.C."/>
            <person name="Malmstrom R."/>
            <person name="Stieglmeier M."/>
            <person name="Klingl A."/>
            <person name="Woyke T."/>
            <person name="Ryan C.M."/>
            <person name="Banfield J.F."/>
        </authorList>
    </citation>
    <scope>NUCLEOTIDE SEQUENCE [LARGE SCALE GENOMIC DNA]</scope>
    <source>
        <strain evidence="3">CG22_combo_CG10-13_8_21_14_all_32_8</strain>
    </source>
</reference>
<keyword evidence="2" id="KW-0732">Signal</keyword>
<gene>
    <name evidence="3" type="ORF">COW91_01905</name>
</gene>
<keyword evidence="1" id="KW-1133">Transmembrane helix</keyword>
<comment type="caution">
    <text evidence="3">The sequence shown here is derived from an EMBL/GenBank/DDBJ whole genome shotgun (WGS) entry which is preliminary data.</text>
</comment>
<evidence type="ECO:0000256" key="2">
    <source>
        <dbReference type="SAM" id="SignalP"/>
    </source>
</evidence>
<protein>
    <recommendedName>
        <fullName evidence="5">DUF5666 domain-containing protein</fullName>
    </recommendedName>
</protein>
<evidence type="ECO:0008006" key="5">
    <source>
        <dbReference type="Google" id="ProtNLM"/>
    </source>
</evidence>
<dbReference type="Proteomes" id="UP000229176">
    <property type="component" value="Unassembled WGS sequence"/>
</dbReference>
<feature type="signal peptide" evidence="2">
    <location>
        <begin position="1"/>
        <end position="15"/>
    </location>
</feature>
<dbReference type="EMBL" id="PCTI01000028">
    <property type="protein sequence ID" value="PIP68978.1"/>
    <property type="molecule type" value="Genomic_DNA"/>
</dbReference>
<keyword evidence="1" id="KW-0812">Transmembrane</keyword>
<feature type="chain" id="PRO_5013849866" description="DUF5666 domain-containing protein" evidence="2">
    <location>
        <begin position="16"/>
        <end position="367"/>
    </location>
</feature>
<keyword evidence="1" id="KW-0472">Membrane</keyword>
<proteinExistence type="predicted"/>
<accession>A0A2H0CHY5</accession>
<evidence type="ECO:0000256" key="1">
    <source>
        <dbReference type="SAM" id="Phobius"/>
    </source>
</evidence>
<feature type="transmembrane region" description="Helical" evidence="1">
    <location>
        <begin position="104"/>
        <end position="127"/>
    </location>
</feature>
<evidence type="ECO:0000313" key="4">
    <source>
        <dbReference type="Proteomes" id="UP000229176"/>
    </source>
</evidence>
<organism evidence="3 4">
    <name type="scientific">Candidatus Nomurabacteria bacterium CG22_combo_CG10-13_8_21_14_all_32_8</name>
    <dbReference type="NCBI Taxonomy" id="1974732"/>
    <lineage>
        <taxon>Bacteria</taxon>
        <taxon>Candidatus Nomuraibacteriota</taxon>
    </lineage>
</organism>